<proteinExistence type="predicted"/>
<evidence type="ECO:0000259" key="2">
    <source>
        <dbReference type="Pfam" id="PF02371"/>
    </source>
</evidence>
<dbReference type="InterPro" id="IPR002525">
    <property type="entry name" value="Transp_IS110-like_N"/>
</dbReference>
<dbReference type="Proteomes" id="UP001254770">
    <property type="component" value="Unassembled WGS sequence"/>
</dbReference>
<dbReference type="InterPro" id="IPR047650">
    <property type="entry name" value="Transpos_IS110"/>
</dbReference>
<name>A0AAW8TE59_9ENTE</name>
<accession>A0AAW8TE59</accession>
<feature type="domain" description="Transposase IS110-like N-terminal" evidence="1">
    <location>
        <begin position="10"/>
        <end position="155"/>
    </location>
</feature>
<reference evidence="3" key="1">
    <citation type="submission" date="2023-03" db="EMBL/GenBank/DDBJ databases">
        <authorList>
            <person name="Shen W."/>
            <person name="Cai J."/>
        </authorList>
    </citation>
    <scope>NUCLEOTIDE SEQUENCE</scope>
    <source>
        <strain evidence="3">Y15</strain>
    </source>
</reference>
<dbReference type="Pfam" id="PF01548">
    <property type="entry name" value="DEDD_Tnp_IS110"/>
    <property type="match status" value="1"/>
</dbReference>
<comment type="caution">
    <text evidence="3">The sequence shown here is derived from an EMBL/GenBank/DDBJ whole genome shotgun (WGS) entry which is preliminary data.</text>
</comment>
<evidence type="ECO:0000259" key="1">
    <source>
        <dbReference type="Pfam" id="PF01548"/>
    </source>
</evidence>
<dbReference type="PANTHER" id="PTHR33055">
    <property type="entry name" value="TRANSPOSASE FOR INSERTION SEQUENCE ELEMENT IS1111A"/>
    <property type="match status" value="1"/>
</dbReference>
<dbReference type="EMBL" id="JARPXL010000074">
    <property type="protein sequence ID" value="MDT2546919.1"/>
    <property type="molecule type" value="Genomic_DNA"/>
</dbReference>
<dbReference type="GO" id="GO:0003677">
    <property type="term" value="F:DNA binding"/>
    <property type="evidence" value="ECO:0007669"/>
    <property type="project" value="InterPro"/>
</dbReference>
<dbReference type="GO" id="GO:0006313">
    <property type="term" value="P:DNA transposition"/>
    <property type="evidence" value="ECO:0007669"/>
    <property type="project" value="InterPro"/>
</dbReference>
<dbReference type="RefSeq" id="WP_222225448.1">
    <property type="nucleotide sequence ID" value="NZ_CP081846.1"/>
</dbReference>
<feature type="domain" description="Transposase IS116/IS110/IS902 C-terminal" evidence="2">
    <location>
        <begin position="255"/>
        <end position="341"/>
    </location>
</feature>
<dbReference type="InterPro" id="IPR003346">
    <property type="entry name" value="Transposase_20"/>
</dbReference>
<dbReference type="Pfam" id="PF02371">
    <property type="entry name" value="Transposase_20"/>
    <property type="match status" value="1"/>
</dbReference>
<dbReference type="PANTHER" id="PTHR33055:SF15">
    <property type="entry name" value="TRANSPOSASE-RELATED"/>
    <property type="match status" value="1"/>
</dbReference>
<dbReference type="GO" id="GO:0004803">
    <property type="term" value="F:transposase activity"/>
    <property type="evidence" value="ECO:0007669"/>
    <property type="project" value="InterPro"/>
</dbReference>
<sequence>MLKIVYPNCCGIDVHKTFVIAVIAITDSEGITQYIRRRFSTFTNALKELKKWLEFHSCFHVCMESTGKYWIPVYNVLEDEMDICLAHPKYVKAIRGKKTDKKDAQWIADLFKHDLVAGSFIPPAKIRQLRDLFRYRMKLTYLQTGEKNRYQNCLTWSNLQIASIVSDVFGKSAQKIIQSVLDKPDEKPDIATMIHHRMKASVEELEISMDGELSDEQAEKLRVIKAHYDAITLCKNDLEEMITELGKEYAHQQESIQSVPGFKNPLTALRVISEIGIDMNQFPTAGHLCSWAGVVPANNESAGKKYSTRISKGGRYLKPLLVEVANAVVKSKKFPEHRNKYLQLKKRRGHKKAIIAIARRLLVAIYHILKKDELYDPTLYHYQEYVAPNKKLSIQEAVQFAKSHGFQIV</sequence>
<evidence type="ECO:0000313" key="4">
    <source>
        <dbReference type="Proteomes" id="UP001254770"/>
    </source>
</evidence>
<dbReference type="AlphaFoldDB" id="A0AAW8TE59"/>
<evidence type="ECO:0000313" key="3">
    <source>
        <dbReference type="EMBL" id="MDT2546919.1"/>
    </source>
</evidence>
<gene>
    <name evidence="3" type="ORF">P7D69_21570</name>
</gene>
<protein>
    <submittedName>
        <fullName evidence="3">IS110 family transposase</fullName>
    </submittedName>
</protein>
<dbReference type="NCBIfam" id="NF033542">
    <property type="entry name" value="transpos_IS110"/>
    <property type="match status" value="1"/>
</dbReference>
<organism evidence="3 4">
    <name type="scientific">Enterococcus raffinosus</name>
    <dbReference type="NCBI Taxonomy" id="71452"/>
    <lineage>
        <taxon>Bacteria</taxon>
        <taxon>Bacillati</taxon>
        <taxon>Bacillota</taxon>
        <taxon>Bacilli</taxon>
        <taxon>Lactobacillales</taxon>
        <taxon>Enterococcaceae</taxon>
        <taxon>Enterococcus</taxon>
    </lineage>
</organism>